<dbReference type="InterPro" id="IPR038770">
    <property type="entry name" value="Na+/solute_symporter_sf"/>
</dbReference>
<dbReference type="AlphaFoldDB" id="A0A5K7ZMM2"/>
<evidence type="ECO:0000256" key="3">
    <source>
        <dbReference type="ARBA" id="ARBA00022989"/>
    </source>
</evidence>
<dbReference type="GO" id="GO:0015297">
    <property type="term" value="F:antiporter activity"/>
    <property type="evidence" value="ECO:0007669"/>
    <property type="project" value="InterPro"/>
</dbReference>
<reference evidence="7 8" key="1">
    <citation type="submission" date="2019-11" db="EMBL/GenBank/DDBJ databases">
        <title>Comparative genomics of hydrocarbon-degrading Desulfosarcina strains.</title>
        <authorList>
            <person name="Watanabe M."/>
            <person name="Kojima H."/>
            <person name="Fukui M."/>
        </authorList>
    </citation>
    <scope>NUCLEOTIDE SEQUENCE [LARGE SCALE GENOMIC DNA]</scope>
    <source>
        <strain evidence="7 8">28bB2T</strain>
    </source>
</reference>
<dbReference type="InterPro" id="IPR006153">
    <property type="entry name" value="Cation/H_exchanger_TM"/>
</dbReference>
<evidence type="ECO:0000256" key="4">
    <source>
        <dbReference type="ARBA" id="ARBA00023136"/>
    </source>
</evidence>
<dbReference type="GO" id="GO:1902600">
    <property type="term" value="P:proton transmembrane transport"/>
    <property type="evidence" value="ECO:0007669"/>
    <property type="project" value="InterPro"/>
</dbReference>
<feature type="transmembrane region" description="Helical" evidence="5">
    <location>
        <begin position="231"/>
        <end position="247"/>
    </location>
</feature>
<gene>
    <name evidence="7" type="ORF">DSCO28_19730</name>
</gene>
<dbReference type="RefSeq" id="WP_155322131.1">
    <property type="nucleotide sequence ID" value="NZ_AP021876.1"/>
</dbReference>
<protein>
    <submittedName>
        <fullName evidence="7">Potassium transporter</fullName>
    </submittedName>
</protein>
<sequence>MEPILTIGIILLTGFVAGGLCRQIGLPKVTGYILAGLVLNPELTHFIPSSFVDHTNLVTQIALAFITFSVGGTLQRSKIRSMGKTILYITLFEAEFAFLSVAVFFILLAPVVLVGPDRGLLTYFIPMGLMLASLAAPTDPSATLAVAHEFHAKGDVTATIMGVAAFDDILGIINYSLAVSVAGIFASQLHFSPYSIAWPFLKIAGSIAGGCVFAGGLNVLSKWIGNETEGVLISLIISLLALCYGIIDKVGADALLATMTMGIIVVNHNPQSEKIFSILERYTEELIFILFFTISTMHLNFSVLASNYLLIFMFVFFRLIGKIGGTAVGGKLANASDRVQKYTAGGLIPQGGIVIGLALVIKQNPAFNTVSDVILNVIIGATIIHEIIGPMLSKWALSRAGEIKAGSRG</sequence>
<keyword evidence="3 5" id="KW-1133">Transmembrane helix</keyword>
<feature type="transmembrane region" description="Helical" evidence="5">
    <location>
        <begin position="158"/>
        <end position="184"/>
    </location>
</feature>
<keyword evidence="2 5" id="KW-0812">Transmembrane</keyword>
<dbReference type="KEGG" id="dov:DSCO28_19730"/>
<keyword evidence="4 5" id="KW-0472">Membrane</keyword>
<dbReference type="Pfam" id="PF00999">
    <property type="entry name" value="Na_H_Exchanger"/>
    <property type="match status" value="1"/>
</dbReference>
<dbReference type="Proteomes" id="UP000425960">
    <property type="component" value="Chromosome"/>
</dbReference>
<dbReference type="PANTHER" id="PTHR43021">
    <property type="entry name" value="NA(+)/H(+) ANTIPORTER-RELATED"/>
    <property type="match status" value="1"/>
</dbReference>
<feature type="transmembrane region" description="Helical" evidence="5">
    <location>
        <begin position="120"/>
        <end position="137"/>
    </location>
</feature>
<comment type="subcellular location">
    <subcellularLocation>
        <location evidence="1">Membrane</location>
        <topology evidence="1">Multi-pass membrane protein</topology>
    </subcellularLocation>
</comment>
<evidence type="ECO:0000313" key="7">
    <source>
        <dbReference type="EMBL" id="BBO81407.1"/>
    </source>
</evidence>
<proteinExistence type="predicted"/>
<feature type="transmembrane region" description="Helical" evidence="5">
    <location>
        <begin position="86"/>
        <end position="114"/>
    </location>
</feature>
<feature type="transmembrane region" description="Helical" evidence="5">
    <location>
        <begin position="373"/>
        <end position="392"/>
    </location>
</feature>
<feature type="transmembrane region" description="Helical" evidence="5">
    <location>
        <begin position="57"/>
        <end position="74"/>
    </location>
</feature>
<evidence type="ECO:0000313" key="8">
    <source>
        <dbReference type="Proteomes" id="UP000425960"/>
    </source>
</evidence>
<dbReference type="GO" id="GO:0016020">
    <property type="term" value="C:membrane"/>
    <property type="evidence" value="ECO:0007669"/>
    <property type="project" value="UniProtKB-SubCell"/>
</dbReference>
<feature type="domain" description="Cation/H+ exchanger transmembrane" evidence="6">
    <location>
        <begin position="15"/>
        <end position="392"/>
    </location>
</feature>
<evidence type="ECO:0000256" key="1">
    <source>
        <dbReference type="ARBA" id="ARBA00004141"/>
    </source>
</evidence>
<evidence type="ECO:0000259" key="6">
    <source>
        <dbReference type="Pfam" id="PF00999"/>
    </source>
</evidence>
<dbReference type="PANTHER" id="PTHR43021:SF2">
    <property type="entry name" value="CATION_H+ EXCHANGER DOMAIN-CONTAINING PROTEIN"/>
    <property type="match status" value="1"/>
</dbReference>
<accession>A0A5K7ZMM2</accession>
<feature type="transmembrane region" description="Helical" evidence="5">
    <location>
        <begin position="305"/>
        <end position="321"/>
    </location>
</feature>
<evidence type="ECO:0000256" key="5">
    <source>
        <dbReference type="SAM" id="Phobius"/>
    </source>
</evidence>
<name>A0A5K7ZMM2_9BACT</name>
<dbReference type="EMBL" id="AP021876">
    <property type="protein sequence ID" value="BBO81407.1"/>
    <property type="molecule type" value="Genomic_DNA"/>
</dbReference>
<organism evidence="7 8">
    <name type="scientific">Desulfosarcina ovata subsp. sediminis</name>
    <dbReference type="NCBI Taxonomy" id="885957"/>
    <lineage>
        <taxon>Bacteria</taxon>
        <taxon>Pseudomonadati</taxon>
        <taxon>Thermodesulfobacteriota</taxon>
        <taxon>Desulfobacteria</taxon>
        <taxon>Desulfobacterales</taxon>
        <taxon>Desulfosarcinaceae</taxon>
        <taxon>Desulfosarcina</taxon>
    </lineage>
</organism>
<dbReference type="Gene3D" id="1.20.1530.20">
    <property type="match status" value="1"/>
</dbReference>
<feature type="transmembrane region" description="Helical" evidence="5">
    <location>
        <begin position="196"/>
        <end position="219"/>
    </location>
</feature>
<evidence type="ECO:0000256" key="2">
    <source>
        <dbReference type="ARBA" id="ARBA00022692"/>
    </source>
</evidence>
<feature type="transmembrane region" description="Helical" evidence="5">
    <location>
        <begin position="342"/>
        <end position="361"/>
    </location>
</feature>